<proteinExistence type="predicted"/>
<comment type="caution">
    <text evidence="1">The sequence shown here is derived from an EMBL/GenBank/DDBJ whole genome shotgun (WGS) entry which is preliminary data.</text>
</comment>
<keyword evidence="2" id="KW-1185">Reference proteome</keyword>
<dbReference type="AlphaFoldDB" id="A0A9P5XRR3"/>
<dbReference type="Proteomes" id="UP000807342">
    <property type="component" value="Unassembled WGS sequence"/>
</dbReference>
<reference evidence="1" key="1">
    <citation type="submission" date="2020-11" db="EMBL/GenBank/DDBJ databases">
        <authorList>
            <consortium name="DOE Joint Genome Institute"/>
            <person name="Ahrendt S."/>
            <person name="Riley R."/>
            <person name="Andreopoulos W."/>
            <person name="Labutti K."/>
            <person name="Pangilinan J."/>
            <person name="Ruiz-Duenas F.J."/>
            <person name="Barrasa J.M."/>
            <person name="Sanchez-Garcia M."/>
            <person name="Camarero S."/>
            <person name="Miyauchi S."/>
            <person name="Serrano A."/>
            <person name="Linde D."/>
            <person name="Babiker R."/>
            <person name="Drula E."/>
            <person name="Ayuso-Fernandez I."/>
            <person name="Pacheco R."/>
            <person name="Padilla G."/>
            <person name="Ferreira P."/>
            <person name="Barriuso J."/>
            <person name="Kellner H."/>
            <person name="Castanera R."/>
            <person name="Alfaro M."/>
            <person name="Ramirez L."/>
            <person name="Pisabarro A.G."/>
            <person name="Kuo A."/>
            <person name="Tritt A."/>
            <person name="Lipzen A."/>
            <person name="He G."/>
            <person name="Yan M."/>
            <person name="Ng V."/>
            <person name="Cullen D."/>
            <person name="Martin F."/>
            <person name="Rosso M.-N."/>
            <person name="Henrissat B."/>
            <person name="Hibbett D."/>
            <person name="Martinez A.T."/>
            <person name="Grigoriev I.V."/>
        </authorList>
    </citation>
    <scope>NUCLEOTIDE SEQUENCE</scope>
    <source>
        <strain evidence="1">MF-IS2</strain>
    </source>
</reference>
<sequence>MSLGDLLEDPFGPYPDFQILDPEWPRKGGPKIRPILRAVHMKCGGDYIGLDDTEFLKSPPSTSRIVKQGVQVFGELSIDKLSWLSPAGREWLQCDLRKRDDDLRTAGKPSRLTLEAIYGDGVNSGSKISVWLKFDMNLTAAYMTLNDDPKALVLQAQDRHRSFHIQNLDPKTYELSRNFLERYRLRRLIHELIDGSDTPIQDRNIDWLVNQYLAQVRPMDKYFRIIYRPLDGKGADPKKGDMKLKQPRHLRRIHKAEIRGIFARQAEWILADQITSSSPNAKYLGISQWVQFVKQVKAARQEAWAQGSRWGMPWNEDGSTRSDIGGGIDLTRFGGTREEWDHCLQLALGNPIPWTHRRAIQNNAPKPTSPAVPPTRVAKKVLPPPQVQQQERPNPPHQRVVSVDYLYDDSFSEASTPPATDSESEADLQHDKQLTQMPWYCGLPPALEPTQHVWRCPGCSDYEIDLLQPAEDELEDIPEAHAELLRTKAWAKVTDPDVVAAFGYLVNNHYAGHMKGLGMQLATDNNKVN</sequence>
<dbReference type="OrthoDB" id="3226250at2759"/>
<name>A0A9P5XRR3_9AGAR</name>
<dbReference type="EMBL" id="MU151053">
    <property type="protein sequence ID" value="KAF9454571.1"/>
    <property type="molecule type" value="Genomic_DNA"/>
</dbReference>
<protein>
    <submittedName>
        <fullName evidence="1">Uncharacterized protein</fullName>
    </submittedName>
</protein>
<evidence type="ECO:0000313" key="1">
    <source>
        <dbReference type="EMBL" id="KAF9454571.1"/>
    </source>
</evidence>
<gene>
    <name evidence="1" type="ORF">P691DRAFT_655722</name>
</gene>
<organism evidence="1 2">
    <name type="scientific">Macrolepiota fuliginosa MF-IS2</name>
    <dbReference type="NCBI Taxonomy" id="1400762"/>
    <lineage>
        <taxon>Eukaryota</taxon>
        <taxon>Fungi</taxon>
        <taxon>Dikarya</taxon>
        <taxon>Basidiomycota</taxon>
        <taxon>Agaricomycotina</taxon>
        <taxon>Agaricomycetes</taxon>
        <taxon>Agaricomycetidae</taxon>
        <taxon>Agaricales</taxon>
        <taxon>Agaricineae</taxon>
        <taxon>Agaricaceae</taxon>
        <taxon>Macrolepiota</taxon>
    </lineage>
</organism>
<evidence type="ECO:0000313" key="2">
    <source>
        <dbReference type="Proteomes" id="UP000807342"/>
    </source>
</evidence>
<accession>A0A9P5XRR3</accession>